<evidence type="ECO:0000256" key="1">
    <source>
        <dbReference type="SAM" id="MobiDB-lite"/>
    </source>
</evidence>
<organism evidence="2 4">
    <name type="scientific">Urochloa decumbens</name>
    <dbReference type="NCBI Taxonomy" id="240449"/>
    <lineage>
        <taxon>Eukaryota</taxon>
        <taxon>Viridiplantae</taxon>
        <taxon>Streptophyta</taxon>
        <taxon>Embryophyta</taxon>
        <taxon>Tracheophyta</taxon>
        <taxon>Spermatophyta</taxon>
        <taxon>Magnoliopsida</taxon>
        <taxon>Liliopsida</taxon>
        <taxon>Poales</taxon>
        <taxon>Poaceae</taxon>
        <taxon>PACMAD clade</taxon>
        <taxon>Panicoideae</taxon>
        <taxon>Panicodae</taxon>
        <taxon>Paniceae</taxon>
        <taxon>Melinidinae</taxon>
        <taxon>Urochloa</taxon>
    </lineage>
</organism>
<feature type="compositionally biased region" description="Low complexity" evidence="1">
    <location>
        <begin position="76"/>
        <end position="87"/>
    </location>
</feature>
<dbReference type="EMBL" id="OZ075138">
    <property type="protein sequence ID" value="CAL5011067.1"/>
    <property type="molecule type" value="Genomic_DNA"/>
</dbReference>
<reference evidence="2 4" key="2">
    <citation type="submission" date="2024-10" db="EMBL/GenBank/DDBJ databases">
        <authorList>
            <person name="Ryan C."/>
        </authorList>
    </citation>
    <scope>NUCLEOTIDE SEQUENCE [LARGE SCALE GENOMIC DNA]</scope>
</reference>
<dbReference type="Proteomes" id="UP001497457">
    <property type="component" value="Chromosome 27b"/>
</dbReference>
<accession>A0ABC9BV26</accession>
<dbReference type="EMBL" id="OZ075137">
    <property type="protein sequence ID" value="CAL5007603.1"/>
    <property type="molecule type" value="Genomic_DNA"/>
</dbReference>
<dbReference type="AlphaFoldDB" id="A0ABC9BV26"/>
<keyword evidence="4" id="KW-1185">Reference proteome</keyword>
<reference evidence="4" key="1">
    <citation type="submission" date="2024-06" db="EMBL/GenBank/DDBJ databases">
        <authorList>
            <person name="Ryan C."/>
        </authorList>
    </citation>
    <scope>NUCLEOTIDE SEQUENCE [LARGE SCALE GENOMIC DNA]</scope>
</reference>
<evidence type="ECO:0000313" key="4">
    <source>
        <dbReference type="Proteomes" id="UP001497457"/>
    </source>
</evidence>
<gene>
    <name evidence="2" type="ORF">URODEC1_LOCUS68573</name>
    <name evidence="3" type="ORF">URODEC1_LOCUS70280</name>
</gene>
<evidence type="ECO:0000313" key="2">
    <source>
        <dbReference type="EMBL" id="CAL5007603.1"/>
    </source>
</evidence>
<proteinExistence type="predicted"/>
<feature type="compositionally biased region" description="Polar residues" evidence="1">
    <location>
        <begin position="132"/>
        <end position="144"/>
    </location>
</feature>
<protein>
    <submittedName>
        <fullName evidence="2">Uncharacterized protein</fullName>
    </submittedName>
</protein>
<sequence length="144" mass="15521">MANLVAMNIKRKDAEAVSHGFAIFLDPKRIKLQVQELASDALLTVKDAVEIPEMMMEEEKPVADSDAGAPTANVHPTMSMPSLSPPTQGHEAAAHGITAITESGTKSSEPPLAADQAAPMEMDIEDDVRQPQPGQHQQFWSGFF</sequence>
<evidence type="ECO:0000313" key="3">
    <source>
        <dbReference type="EMBL" id="CAL5011067.1"/>
    </source>
</evidence>
<feature type="region of interest" description="Disordered" evidence="1">
    <location>
        <begin position="58"/>
        <end position="144"/>
    </location>
</feature>
<name>A0ABC9BV26_9POAL</name>
<dbReference type="Proteomes" id="UP001497457">
    <property type="component" value="Chromosome 28b"/>
</dbReference>